<reference evidence="9 10" key="1">
    <citation type="submission" date="2018-11" db="EMBL/GenBank/DDBJ databases">
        <authorList>
            <consortium name="Pathogen Informatics"/>
        </authorList>
    </citation>
    <scope>NUCLEOTIDE SEQUENCE [LARGE SCALE GENOMIC DNA]</scope>
</reference>
<keyword evidence="4" id="KW-0862">Zinc</keyword>
<dbReference type="Proteomes" id="UP000050761">
    <property type="component" value="Unassembled WGS sequence"/>
</dbReference>
<dbReference type="AlphaFoldDB" id="A0A183FAD9"/>
<dbReference type="WBParaSite" id="HPBE_0000313101-mRNA-1">
    <property type="protein sequence ID" value="HPBE_0000313101-mRNA-1"/>
    <property type="gene ID" value="HPBE_0000313101"/>
</dbReference>
<evidence type="ECO:0000256" key="6">
    <source>
        <dbReference type="ARBA" id="ARBA00026132"/>
    </source>
</evidence>
<accession>A0A183FAD9</accession>
<dbReference type="Gene3D" id="3.90.180.10">
    <property type="entry name" value="Medium-chain alcohol dehydrogenases, catalytic domain"/>
    <property type="match status" value="1"/>
</dbReference>
<dbReference type="Pfam" id="PF08240">
    <property type="entry name" value="ADH_N"/>
    <property type="match status" value="1"/>
</dbReference>
<protein>
    <recommendedName>
        <fullName evidence="6">Sorbitol dehydrogenase</fullName>
    </recommendedName>
    <alternativeName>
        <fullName evidence="7">Polyol dehydrogenase</fullName>
    </alternativeName>
</protein>
<evidence type="ECO:0000256" key="5">
    <source>
        <dbReference type="ARBA" id="ARBA00023002"/>
    </source>
</evidence>
<dbReference type="PANTHER" id="PTHR43161:SF9">
    <property type="entry name" value="SORBITOL DEHYDROGENASE"/>
    <property type="match status" value="1"/>
</dbReference>
<accession>A0A3P7U9L8</accession>
<dbReference type="GO" id="GO:0003939">
    <property type="term" value="F:L-iditol 2-dehydrogenase (NAD+) activity"/>
    <property type="evidence" value="ECO:0007669"/>
    <property type="project" value="TreeGrafter"/>
</dbReference>
<keyword evidence="3" id="KW-0479">Metal-binding</keyword>
<gene>
    <name evidence="9" type="ORF">HPBE_LOCUS3132</name>
</gene>
<evidence type="ECO:0000256" key="2">
    <source>
        <dbReference type="ARBA" id="ARBA00008072"/>
    </source>
</evidence>
<proteinExistence type="inferred from homology"/>
<sequence>MGTDNVDNLSAVLHGVGDIRLEQREVPTPGDNQLLIRVNVVGICGSDVHYWKAGAIGSYVVKEPMVLGHETSGTVAGMGSNVKGFVVGDRVAIEPGLPCRRCSHCKVRFICDFFLN</sequence>
<evidence type="ECO:0000313" key="10">
    <source>
        <dbReference type="Proteomes" id="UP000050761"/>
    </source>
</evidence>
<evidence type="ECO:0000256" key="7">
    <source>
        <dbReference type="ARBA" id="ARBA00032485"/>
    </source>
</evidence>
<dbReference type="InterPro" id="IPR002328">
    <property type="entry name" value="ADH_Zn_CS"/>
</dbReference>
<evidence type="ECO:0000313" key="9">
    <source>
        <dbReference type="EMBL" id="VDO31271.1"/>
    </source>
</evidence>
<name>A0A183FAD9_HELPZ</name>
<dbReference type="InterPro" id="IPR013154">
    <property type="entry name" value="ADH-like_N"/>
</dbReference>
<evidence type="ECO:0000259" key="8">
    <source>
        <dbReference type="Pfam" id="PF08240"/>
    </source>
</evidence>
<organism evidence="10 11">
    <name type="scientific">Heligmosomoides polygyrus</name>
    <name type="common">Parasitic roundworm</name>
    <dbReference type="NCBI Taxonomy" id="6339"/>
    <lineage>
        <taxon>Eukaryota</taxon>
        <taxon>Metazoa</taxon>
        <taxon>Ecdysozoa</taxon>
        <taxon>Nematoda</taxon>
        <taxon>Chromadorea</taxon>
        <taxon>Rhabditida</taxon>
        <taxon>Rhabditina</taxon>
        <taxon>Rhabditomorpha</taxon>
        <taxon>Strongyloidea</taxon>
        <taxon>Heligmosomidae</taxon>
        <taxon>Heligmosomoides</taxon>
    </lineage>
</organism>
<dbReference type="SUPFAM" id="SSF50129">
    <property type="entry name" value="GroES-like"/>
    <property type="match status" value="1"/>
</dbReference>
<dbReference type="PANTHER" id="PTHR43161">
    <property type="entry name" value="SORBITOL DEHYDROGENASE"/>
    <property type="match status" value="1"/>
</dbReference>
<evidence type="ECO:0000256" key="4">
    <source>
        <dbReference type="ARBA" id="ARBA00022833"/>
    </source>
</evidence>
<comment type="similarity">
    <text evidence="2">Belongs to the zinc-containing alcohol dehydrogenase family.</text>
</comment>
<dbReference type="GO" id="GO:0006062">
    <property type="term" value="P:sorbitol catabolic process"/>
    <property type="evidence" value="ECO:0007669"/>
    <property type="project" value="TreeGrafter"/>
</dbReference>
<dbReference type="PROSITE" id="PS00059">
    <property type="entry name" value="ADH_ZINC"/>
    <property type="match status" value="1"/>
</dbReference>
<dbReference type="GO" id="GO:0008270">
    <property type="term" value="F:zinc ion binding"/>
    <property type="evidence" value="ECO:0007669"/>
    <property type="project" value="InterPro"/>
</dbReference>
<keyword evidence="10" id="KW-1185">Reference proteome</keyword>
<evidence type="ECO:0000256" key="1">
    <source>
        <dbReference type="ARBA" id="ARBA00001947"/>
    </source>
</evidence>
<feature type="domain" description="Alcohol dehydrogenase-like N-terminal" evidence="8">
    <location>
        <begin position="30"/>
        <end position="106"/>
    </location>
</feature>
<dbReference type="OrthoDB" id="1879366at2759"/>
<dbReference type="InterPro" id="IPR011032">
    <property type="entry name" value="GroES-like_sf"/>
</dbReference>
<dbReference type="EMBL" id="UZAH01006548">
    <property type="protein sequence ID" value="VDO31271.1"/>
    <property type="molecule type" value="Genomic_DNA"/>
</dbReference>
<comment type="cofactor">
    <cofactor evidence="1">
        <name>Zn(2+)</name>
        <dbReference type="ChEBI" id="CHEBI:29105"/>
    </cofactor>
</comment>
<keyword evidence="5" id="KW-0560">Oxidoreductase</keyword>
<evidence type="ECO:0000256" key="3">
    <source>
        <dbReference type="ARBA" id="ARBA00022723"/>
    </source>
</evidence>
<evidence type="ECO:0000313" key="11">
    <source>
        <dbReference type="WBParaSite" id="HPBE_0000313101-mRNA-1"/>
    </source>
</evidence>
<reference evidence="11" key="2">
    <citation type="submission" date="2019-09" db="UniProtKB">
        <authorList>
            <consortium name="WormBaseParasite"/>
        </authorList>
    </citation>
    <scope>IDENTIFICATION</scope>
</reference>